<evidence type="ECO:0000313" key="2">
    <source>
        <dbReference type="EMBL" id="KWV61128.1"/>
    </source>
</evidence>
<reference evidence="2 3" key="1">
    <citation type="submission" date="2015-11" db="EMBL/GenBank/DDBJ databases">
        <title>Draft Genome Sequence of the Strain BR 10303 (Bradyrhizobium sp.) isolated from nodules of Centrolobium paraense.</title>
        <authorList>
            <person name="Zelli J.E."/>
            <person name="Simoes-Araujo J.L."/>
            <person name="Barauna A.C."/>
            <person name="Silva K."/>
        </authorList>
    </citation>
    <scope>NUCLEOTIDE SEQUENCE [LARGE SCALE GENOMIC DNA]</scope>
    <source>
        <strain evidence="2 3">BR 10303</strain>
    </source>
</reference>
<feature type="region of interest" description="Disordered" evidence="1">
    <location>
        <begin position="147"/>
        <end position="203"/>
    </location>
</feature>
<dbReference type="RefSeq" id="WP_136625951.1">
    <property type="nucleotide sequence ID" value="NZ_LNCU01000007.1"/>
</dbReference>
<sequence length="203" mass="22849">MTENSKQPISAIETPAKGIWRKRRFVSSHETPEGALTWRSVTQRKKKLCDWRIATMQRYPECSRLLRIAWTLEGLAVGRGYAFASDPVLAKMAGVEVRNLQRALKQLEDDDVIIRASISIHSDKGWKAERRIWLSAKVIKSIPVTVTGTDTGHGDHKTTGYGDRTEAKEETQSPIIDRKRGLSSTQLAAKRSAEINAKKRKNP</sequence>
<proteinExistence type="predicted"/>
<dbReference type="AlphaFoldDB" id="A0A109K5F9"/>
<organism evidence="2 3">
    <name type="scientific">Bradyrhizobium macuxiense</name>
    <dbReference type="NCBI Taxonomy" id="1755647"/>
    <lineage>
        <taxon>Bacteria</taxon>
        <taxon>Pseudomonadati</taxon>
        <taxon>Pseudomonadota</taxon>
        <taxon>Alphaproteobacteria</taxon>
        <taxon>Hyphomicrobiales</taxon>
        <taxon>Nitrobacteraceae</taxon>
        <taxon>Bradyrhizobium</taxon>
    </lineage>
</organism>
<keyword evidence="3" id="KW-1185">Reference proteome</keyword>
<accession>A0A109K5F9</accession>
<evidence type="ECO:0000256" key="1">
    <source>
        <dbReference type="SAM" id="MobiDB-lite"/>
    </source>
</evidence>
<dbReference type="EMBL" id="LNCU01000007">
    <property type="protein sequence ID" value="KWV61128.1"/>
    <property type="molecule type" value="Genomic_DNA"/>
</dbReference>
<protein>
    <recommendedName>
        <fullName evidence="4">Helix-turn-helix protein</fullName>
    </recommendedName>
</protein>
<comment type="caution">
    <text evidence="2">The sequence shown here is derived from an EMBL/GenBank/DDBJ whole genome shotgun (WGS) entry which is preliminary data.</text>
</comment>
<evidence type="ECO:0000313" key="3">
    <source>
        <dbReference type="Proteomes" id="UP000057737"/>
    </source>
</evidence>
<gene>
    <name evidence="2" type="ORF">AS156_25770</name>
</gene>
<evidence type="ECO:0008006" key="4">
    <source>
        <dbReference type="Google" id="ProtNLM"/>
    </source>
</evidence>
<dbReference type="Proteomes" id="UP000057737">
    <property type="component" value="Unassembled WGS sequence"/>
</dbReference>
<feature type="compositionally biased region" description="Basic and acidic residues" evidence="1">
    <location>
        <begin position="152"/>
        <end position="180"/>
    </location>
</feature>
<name>A0A109K5F9_9BRAD</name>